<evidence type="ECO:0000256" key="2">
    <source>
        <dbReference type="ARBA" id="ARBA00022679"/>
    </source>
</evidence>
<evidence type="ECO:0000256" key="1">
    <source>
        <dbReference type="ARBA" id="ARBA00022603"/>
    </source>
</evidence>
<comment type="similarity">
    <text evidence="4">Belongs to the class V-like SAM-binding methyltransferase superfamily. SETD3 actin-histidine methyltransferase family.</text>
</comment>
<dbReference type="InterPro" id="IPR025785">
    <property type="entry name" value="SETD3"/>
</dbReference>
<accession>A0A914HGG4</accession>
<dbReference type="GO" id="GO:0032259">
    <property type="term" value="P:methylation"/>
    <property type="evidence" value="ECO:0007669"/>
    <property type="project" value="UniProtKB-KW"/>
</dbReference>
<keyword evidence="1 4" id="KW-0489">Methyltransferase</keyword>
<dbReference type="AlphaFoldDB" id="A0A914HGG4"/>
<dbReference type="InterPro" id="IPR050600">
    <property type="entry name" value="SETD3_SETD6_MTase"/>
</dbReference>
<keyword evidence="2 4" id="KW-0808">Transferase</keyword>
<reference evidence="6" key="1">
    <citation type="submission" date="2022-11" db="UniProtKB">
        <authorList>
            <consortium name="WormBaseParasite"/>
        </authorList>
    </citation>
    <scope>IDENTIFICATION</scope>
</reference>
<keyword evidence="3 4" id="KW-0949">S-adenosyl-L-methionine</keyword>
<evidence type="ECO:0000256" key="3">
    <source>
        <dbReference type="ARBA" id="ARBA00022691"/>
    </source>
</evidence>
<dbReference type="PANTHER" id="PTHR13271">
    <property type="entry name" value="UNCHARACTERIZED PUTATIVE METHYLTRANSFERASE"/>
    <property type="match status" value="1"/>
</dbReference>
<comment type="catalytic activity">
    <reaction evidence="4">
        <text>L-histidyl-[protein] + S-adenosyl-L-methionine = N(tele)-methyl-L-histidyl-[protein] + S-adenosyl-L-homocysteine + H(+)</text>
        <dbReference type="Rhea" id="RHEA:19369"/>
        <dbReference type="Rhea" id="RHEA-COMP:9745"/>
        <dbReference type="Rhea" id="RHEA-COMP:11600"/>
        <dbReference type="ChEBI" id="CHEBI:15378"/>
        <dbReference type="ChEBI" id="CHEBI:16367"/>
        <dbReference type="ChEBI" id="CHEBI:29979"/>
        <dbReference type="ChEBI" id="CHEBI:57856"/>
        <dbReference type="ChEBI" id="CHEBI:59789"/>
        <dbReference type="EC" id="2.1.1.85"/>
    </reaction>
</comment>
<dbReference type="PANTHER" id="PTHR13271:SF47">
    <property type="entry name" value="ACTIN-HISTIDINE N-METHYLTRANSFERASE"/>
    <property type="match status" value="1"/>
</dbReference>
<evidence type="ECO:0000313" key="6">
    <source>
        <dbReference type="WBParaSite" id="Gr19_v10_g16396.t1"/>
    </source>
</evidence>
<dbReference type="EC" id="2.1.1.85" evidence="4"/>
<protein>
    <recommendedName>
        <fullName evidence="4">protein-histidine N-methyltransferase</fullName>
        <ecNumber evidence="4">2.1.1.85</ecNumber>
    </recommendedName>
</protein>
<name>A0A914HGG4_GLORO</name>
<proteinExistence type="inferred from homology"/>
<evidence type="ECO:0000313" key="5">
    <source>
        <dbReference type="Proteomes" id="UP000887572"/>
    </source>
</evidence>
<dbReference type="PROSITE" id="PS51565">
    <property type="entry name" value="SAM_MT85_SETD3"/>
    <property type="match status" value="1"/>
</dbReference>
<dbReference type="SUPFAM" id="SSF82199">
    <property type="entry name" value="SET domain"/>
    <property type="match status" value="1"/>
</dbReference>
<dbReference type="GO" id="GO:0016279">
    <property type="term" value="F:protein-lysine N-methyltransferase activity"/>
    <property type="evidence" value="ECO:0007669"/>
    <property type="project" value="TreeGrafter"/>
</dbReference>
<dbReference type="InterPro" id="IPR046341">
    <property type="entry name" value="SET_dom_sf"/>
</dbReference>
<keyword evidence="5" id="KW-1185">Reference proteome</keyword>
<dbReference type="GO" id="GO:0018064">
    <property type="term" value="F:protein-L-histidine N-tele-methyltransferase activity"/>
    <property type="evidence" value="ECO:0007669"/>
    <property type="project" value="UniProtKB-EC"/>
</dbReference>
<dbReference type="WBParaSite" id="Gr19_v10_g16396.t1">
    <property type="protein sequence ID" value="Gr19_v10_g16396.t1"/>
    <property type="gene ID" value="Gr19_v10_g16396"/>
</dbReference>
<dbReference type="Proteomes" id="UP000887572">
    <property type="component" value="Unplaced"/>
</dbReference>
<organism evidence="5 6">
    <name type="scientific">Globodera rostochiensis</name>
    <name type="common">Golden nematode worm</name>
    <name type="synonym">Heterodera rostochiensis</name>
    <dbReference type="NCBI Taxonomy" id="31243"/>
    <lineage>
        <taxon>Eukaryota</taxon>
        <taxon>Metazoa</taxon>
        <taxon>Ecdysozoa</taxon>
        <taxon>Nematoda</taxon>
        <taxon>Chromadorea</taxon>
        <taxon>Rhabditida</taxon>
        <taxon>Tylenchina</taxon>
        <taxon>Tylenchomorpha</taxon>
        <taxon>Tylenchoidea</taxon>
        <taxon>Heteroderidae</taxon>
        <taxon>Heteroderinae</taxon>
        <taxon>Globodera</taxon>
    </lineage>
</organism>
<sequence>MLKLANCNLPEPKNRLGQLTSFLEWCKKMQIQHSALEILSSPHGLCLTSKEPLECGIIAAKVPLSATFSTDIAFAANVDSLKKILVEDELIQSMENVALAMSVAHEVLRGSESEWAPYFNMLPSTFFTPIFYTEEQFQALKPSPVFEESLRMFRAVARQFVYFYLRILGDNGKKSRKCLSDTSRIFAGSPFTAHNFTFDFYRWCVSAVSTRINMVPSRCRKNIEDDSPKLLNKCVEVGQELCIHYGPRNNSKFLLHNGFVPQFPNPDDFFELKIGLPRSTSDFEIKLQHLTTISILPINNQSHQNIVYTFQLKMNPSVGSIKQSALWTFAKIFVADDNLVNFETGENDQRAKKFITDRFKLLIHGYKTKAAKFVRMFNKRHPKAERRRNCTTPMSFGVF</sequence>
<dbReference type="Gene3D" id="3.90.1410.10">
    <property type="entry name" value="set domain protein methyltransferase, domain 1"/>
    <property type="match status" value="1"/>
</dbReference>
<evidence type="ECO:0000256" key="4">
    <source>
        <dbReference type="PROSITE-ProRule" id="PRU00898"/>
    </source>
</evidence>